<evidence type="ECO:0000256" key="11">
    <source>
        <dbReference type="RuleBase" id="RU003848"/>
    </source>
</evidence>
<protein>
    <recommendedName>
        <fullName evidence="16">ATP synthase subunit b</fullName>
    </recommendedName>
</protein>
<proteinExistence type="inferred from homology"/>
<keyword evidence="8" id="KW-0066">ATP synthesis</keyword>
<dbReference type="Pfam" id="PF00430">
    <property type="entry name" value="ATP-synt_B"/>
    <property type="match status" value="1"/>
</dbReference>
<dbReference type="STRING" id="1514105.AOC36_06960"/>
<sequence>MFDIAQQLFPNLMTILVQLCATGVIYVLYKKYLHLPVLKIMDKKAESFQAEYRDIEIMKQEQEQLFQQFNRERELQKQQLVDQKEKLLEEIDVLRQQRILEIKEESEHILNQAAISIAQERNEMLDDLEKHIIEVSTMLVEKVLEGYTFNESEILISLEKELENYHASS</sequence>
<evidence type="ECO:0000256" key="6">
    <source>
        <dbReference type="ARBA" id="ARBA00023065"/>
    </source>
</evidence>
<gene>
    <name evidence="14" type="ORF">AOC36_06960</name>
</gene>
<evidence type="ECO:0000256" key="12">
    <source>
        <dbReference type="SAM" id="Coils"/>
    </source>
</evidence>
<evidence type="ECO:0000256" key="4">
    <source>
        <dbReference type="ARBA" id="ARBA00022781"/>
    </source>
</evidence>
<dbReference type="OrthoDB" id="1653939at2"/>
<evidence type="ECO:0000256" key="7">
    <source>
        <dbReference type="ARBA" id="ARBA00023136"/>
    </source>
</evidence>
<evidence type="ECO:0000256" key="9">
    <source>
        <dbReference type="ARBA" id="ARBA00025198"/>
    </source>
</evidence>
<comment type="function">
    <text evidence="9">F(1)F(0) ATP synthase produces ATP from ADP in the presence of a proton or sodium gradient. F-type ATPases consist of two structural domains, F(1) containing the extramembraneous catalytic core and F(0) containing the membrane proton channel, linked together by a central stalk and a peripheral stalk. During catalysis, ATP synthesis in the catalytic domain of F(1) is coupled via a rotary mechanism of the central stalk subunits to proton translocation.</text>
</comment>
<dbReference type="CDD" id="cd06503">
    <property type="entry name" value="ATP-synt_Fo_b"/>
    <property type="match status" value="1"/>
</dbReference>
<accession>A0A0X8H0D2</accession>
<evidence type="ECO:0000256" key="3">
    <source>
        <dbReference type="ARBA" id="ARBA00022692"/>
    </source>
</evidence>
<evidence type="ECO:0000256" key="8">
    <source>
        <dbReference type="ARBA" id="ARBA00023310"/>
    </source>
</evidence>
<keyword evidence="7 13" id="KW-0472">Membrane</keyword>
<evidence type="ECO:0000256" key="5">
    <source>
        <dbReference type="ARBA" id="ARBA00022989"/>
    </source>
</evidence>
<keyword evidence="4 11" id="KW-0375">Hydrogen ion transport</keyword>
<evidence type="ECO:0008006" key="16">
    <source>
        <dbReference type="Google" id="ProtNLM"/>
    </source>
</evidence>
<dbReference type="GO" id="GO:0045259">
    <property type="term" value="C:proton-transporting ATP synthase complex"/>
    <property type="evidence" value="ECO:0007669"/>
    <property type="project" value="UniProtKB-KW"/>
</dbReference>
<dbReference type="InterPro" id="IPR002146">
    <property type="entry name" value="ATP_synth_b/b'su_bac/chlpt"/>
</dbReference>
<evidence type="ECO:0000313" key="14">
    <source>
        <dbReference type="EMBL" id="AMC93731.1"/>
    </source>
</evidence>
<keyword evidence="6 11" id="KW-0406">Ion transport</keyword>
<dbReference type="GO" id="GO:0012505">
    <property type="term" value="C:endomembrane system"/>
    <property type="evidence" value="ECO:0007669"/>
    <property type="project" value="UniProtKB-SubCell"/>
</dbReference>
<keyword evidence="3 11" id="KW-0812">Transmembrane</keyword>
<keyword evidence="12" id="KW-0175">Coiled coil</keyword>
<dbReference type="GO" id="GO:0015986">
    <property type="term" value="P:proton motive force-driven ATP synthesis"/>
    <property type="evidence" value="ECO:0007669"/>
    <property type="project" value="InterPro"/>
</dbReference>
<evidence type="ECO:0000256" key="1">
    <source>
        <dbReference type="ARBA" id="ARBA00022448"/>
    </source>
</evidence>
<dbReference type="GO" id="GO:0015078">
    <property type="term" value="F:proton transmembrane transporter activity"/>
    <property type="evidence" value="ECO:0007669"/>
    <property type="project" value="InterPro"/>
</dbReference>
<evidence type="ECO:0000256" key="13">
    <source>
        <dbReference type="SAM" id="Phobius"/>
    </source>
</evidence>
<dbReference type="EMBL" id="CP013213">
    <property type="protein sequence ID" value="AMC93731.1"/>
    <property type="molecule type" value="Genomic_DNA"/>
</dbReference>
<keyword evidence="15" id="KW-1185">Reference proteome</keyword>
<evidence type="ECO:0000256" key="10">
    <source>
        <dbReference type="ARBA" id="ARBA00037847"/>
    </source>
</evidence>
<keyword evidence="5 13" id="KW-1133">Transmembrane helix</keyword>
<dbReference type="RefSeq" id="WP_067632783.1">
    <property type="nucleotide sequence ID" value="NZ_CP013213.1"/>
</dbReference>
<reference evidence="14 15" key="1">
    <citation type="submission" date="2015-10" db="EMBL/GenBank/DDBJ databases">
        <title>Erysipelothrix larvae sp. LV19 isolated from the larval gut of the rhinoceros beetle, Trypoxylus dichotomus.</title>
        <authorList>
            <person name="Lim S."/>
            <person name="Kim B.-C."/>
        </authorList>
    </citation>
    <scope>NUCLEOTIDE SEQUENCE [LARGE SCALE GENOMIC DNA]</scope>
    <source>
        <strain evidence="14 15">LV19</strain>
    </source>
</reference>
<dbReference type="AlphaFoldDB" id="A0A0X8H0D2"/>
<evidence type="ECO:0000256" key="2">
    <source>
        <dbReference type="ARBA" id="ARBA00022547"/>
    </source>
</evidence>
<comment type="similarity">
    <text evidence="11">Belongs to the ATPase B chain family.</text>
</comment>
<feature type="coiled-coil region" evidence="12">
    <location>
        <begin position="45"/>
        <end position="97"/>
    </location>
</feature>
<keyword evidence="2 11" id="KW-0138">CF(0)</keyword>
<comment type="subcellular location">
    <subcellularLocation>
        <location evidence="10">Endomembrane system</location>
        <topology evidence="10">Single-pass membrane protein</topology>
    </subcellularLocation>
</comment>
<evidence type="ECO:0000313" key="15">
    <source>
        <dbReference type="Proteomes" id="UP000063781"/>
    </source>
</evidence>
<keyword evidence="1 11" id="KW-0813">Transport</keyword>
<feature type="transmembrane region" description="Helical" evidence="13">
    <location>
        <begin position="12"/>
        <end position="29"/>
    </location>
</feature>
<organism evidence="14 15">
    <name type="scientific">Erysipelothrix larvae</name>
    <dbReference type="NCBI Taxonomy" id="1514105"/>
    <lineage>
        <taxon>Bacteria</taxon>
        <taxon>Bacillati</taxon>
        <taxon>Bacillota</taxon>
        <taxon>Erysipelotrichia</taxon>
        <taxon>Erysipelotrichales</taxon>
        <taxon>Erysipelotrichaceae</taxon>
        <taxon>Erysipelothrix</taxon>
    </lineage>
</organism>
<name>A0A0X8H0D2_9FIRM</name>
<dbReference type="Proteomes" id="UP000063781">
    <property type="component" value="Chromosome"/>
</dbReference>
<dbReference type="KEGG" id="erl:AOC36_06960"/>